<dbReference type="InterPro" id="IPR028161">
    <property type="entry name" value="Met8-like"/>
</dbReference>
<comment type="caution">
    <text evidence="6">The sequence shown here is derived from an EMBL/GenBank/DDBJ whole genome shotgun (WGS) entry which is preliminary data.</text>
</comment>
<dbReference type="Gene3D" id="3.40.50.720">
    <property type="entry name" value="NAD(P)-binding Rossmann-like Domain"/>
    <property type="match status" value="1"/>
</dbReference>
<dbReference type="InterPro" id="IPR036291">
    <property type="entry name" value="NAD(P)-bd_dom_sf"/>
</dbReference>
<dbReference type="Gene3D" id="1.10.8.610">
    <property type="entry name" value="SirC, precorrin-2 dehydrogenase, C-terminal helical domain-like"/>
    <property type="match status" value="1"/>
</dbReference>
<accession>A0AAE4MED9</accession>
<sequence>MIPLMLDLSAKRVLLFGAGAVGVRKARHFSGCKMTIVSRDISPEIFSLPQVSIKQMDISEIEDEDLQKLIERHDFVIAALSDAGQNERITKLATTSGRWCNSATGDGSTFLIPSTIAGDEYTIAVSTSGLAPAVPRFIREDLEERYQGLDNMIHLMHGLREQLKATTESQEARAEVLRAILRDERIWQACRENTDCADLVLEYL</sequence>
<evidence type="ECO:0000256" key="2">
    <source>
        <dbReference type="ARBA" id="ARBA00012400"/>
    </source>
</evidence>
<dbReference type="Proteomes" id="UP001273136">
    <property type="component" value="Unassembled WGS sequence"/>
</dbReference>
<dbReference type="InterPro" id="IPR042518">
    <property type="entry name" value="SirC_C"/>
</dbReference>
<dbReference type="EMBL" id="JAWDKA010000009">
    <property type="protein sequence ID" value="MDV0442422.1"/>
    <property type="molecule type" value="Genomic_DNA"/>
</dbReference>
<evidence type="ECO:0000256" key="3">
    <source>
        <dbReference type="ARBA" id="ARBA00023002"/>
    </source>
</evidence>
<evidence type="ECO:0000256" key="5">
    <source>
        <dbReference type="ARBA" id="ARBA00023244"/>
    </source>
</evidence>
<evidence type="ECO:0000256" key="4">
    <source>
        <dbReference type="ARBA" id="ARBA00023027"/>
    </source>
</evidence>
<dbReference type="GO" id="GO:0004325">
    <property type="term" value="F:ferrochelatase activity"/>
    <property type="evidence" value="ECO:0007669"/>
    <property type="project" value="InterPro"/>
</dbReference>
<dbReference type="RefSeq" id="WP_338094843.1">
    <property type="nucleotide sequence ID" value="NZ_JAWDKA010000009.1"/>
</dbReference>
<protein>
    <recommendedName>
        <fullName evidence="2">precorrin-2 dehydrogenase</fullName>
        <ecNumber evidence="2">1.3.1.76</ecNumber>
    </recommendedName>
</protein>
<keyword evidence="4" id="KW-0520">NAD</keyword>
<evidence type="ECO:0000313" key="7">
    <source>
        <dbReference type="Proteomes" id="UP001273136"/>
    </source>
</evidence>
<keyword evidence="5" id="KW-0627">Porphyrin biosynthesis</keyword>
<gene>
    <name evidence="6" type="primary">cysG_2</name>
    <name evidence="6" type="ORF">McpAg1_16640</name>
</gene>
<evidence type="ECO:0000256" key="1">
    <source>
        <dbReference type="ARBA" id="ARBA00005010"/>
    </source>
</evidence>
<dbReference type="Pfam" id="PF13241">
    <property type="entry name" value="NAD_binding_7"/>
    <property type="match status" value="1"/>
</dbReference>
<dbReference type="EC" id="1.3.1.76" evidence="2"/>
<reference evidence="6" key="1">
    <citation type="submission" date="2023-06" db="EMBL/GenBank/DDBJ databases">
        <title>Genome sequence of Methancorpusculaceae sp. Ag1.</title>
        <authorList>
            <person name="Protasov E."/>
            <person name="Platt K."/>
            <person name="Poehlein A."/>
            <person name="Daniel R."/>
            <person name="Brune A."/>
        </authorList>
    </citation>
    <scope>NUCLEOTIDE SEQUENCE</scope>
    <source>
        <strain evidence="6">Ag1</strain>
    </source>
</reference>
<evidence type="ECO:0000313" key="6">
    <source>
        <dbReference type="EMBL" id="MDV0442422.1"/>
    </source>
</evidence>
<name>A0AAE4MED9_9EURY</name>
<dbReference type="SUPFAM" id="SSF51735">
    <property type="entry name" value="NAD(P)-binding Rossmann-fold domains"/>
    <property type="match status" value="1"/>
</dbReference>
<dbReference type="GO" id="GO:0019354">
    <property type="term" value="P:siroheme biosynthetic process"/>
    <property type="evidence" value="ECO:0007669"/>
    <property type="project" value="InterPro"/>
</dbReference>
<keyword evidence="6" id="KW-0456">Lyase</keyword>
<dbReference type="PANTHER" id="PTHR35330:SF1">
    <property type="entry name" value="SIROHEME BIOSYNTHESIS PROTEIN MET8"/>
    <property type="match status" value="1"/>
</dbReference>
<keyword evidence="3" id="KW-0560">Oxidoreductase</keyword>
<keyword evidence="7" id="KW-1185">Reference proteome</keyword>
<dbReference type="SUPFAM" id="SSF75615">
    <property type="entry name" value="Siroheme synthase middle domains-like"/>
    <property type="match status" value="1"/>
</dbReference>
<comment type="pathway">
    <text evidence="1">Porphyrin-containing compound metabolism; siroheme biosynthesis; sirohydrochlorin from precorrin-2: step 1/1.</text>
</comment>
<dbReference type="GO" id="GO:0043115">
    <property type="term" value="F:precorrin-2 dehydrogenase activity"/>
    <property type="evidence" value="ECO:0007669"/>
    <property type="project" value="UniProtKB-EC"/>
</dbReference>
<proteinExistence type="predicted"/>
<dbReference type="AlphaFoldDB" id="A0AAE4MED9"/>
<organism evidence="6 7">
    <name type="scientific">Methanorbis furvi</name>
    <dbReference type="NCBI Taxonomy" id="3028299"/>
    <lineage>
        <taxon>Archaea</taxon>
        <taxon>Methanobacteriati</taxon>
        <taxon>Methanobacteriota</taxon>
        <taxon>Stenosarchaea group</taxon>
        <taxon>Methanomicrobia</taxon>
        <taxon>Methanomicrobiales</taxon>
        <taxon>Methanocorpusculaceae</taxon>
        <taxon>Methanorbis</taxon>
    </lineage>
</organism>
<dbReference type="PANTHER" id="PTHR35330">
    <property type="entry name" value="SIROHEME BIOSYNTHESIS PROTEIN MET8"/>
    <property type="match status" value="1"/>
</dbReference>